<organism evidence="1 2">
    <name type="scientific">Woeseia oceani</name>
    <dbReference type="NCBI Taxonomy" id="1548547"/>
    <lineage>
        <taxon>Bacteria</taxon>
        <taxon>Pseudomonadati</taxon>
        <taxon>Pseudomonadota</taxon>
        <taxon>Gammaproteobacteria</taxon>
        <taxon>Woeseiales</taxon>
        <taxon>Woeseiaceae</taxon>
        <taxon>Woeseia</taxon>
    </lineage>
</organism>
<sequence length="129" mass="14256">MQNLFSSFVVVDPELSATVLPVDETFWQDLDKRYGTFAGHSLISAYRFTTDWPTWERHPEGDEIVCLLAGSADLLLHEAGGERRVSLSEAGAFVVVPKGTWHTAKVSEMATMLFVTPGEGTENRQQPGD</sequence>
<name>A0A193LHQ4_9GAMM</name>
<dbReference type="OrthoDB" id="512358at2"/>
<dbReference type="EMBL" id="CP016268">
    <property type="protein sequence ID" value="ANO52021.1"/>
    <property type="molecule type" value="Genomic_DNA"/>
</dbReference>
<evidence type="ECO:0000313" key="1">
    <source>
        <dbReference type="EMBL" id="ANO52021.1"/>
    </source>
</evidence>
<dbReference type="InterPro" id="IPR014710">
    <property type="entry name" value="RmlC-like_jellyroll"/>
</dbReference>
<dbReference type="Proteomes" id="UP000092695">
    <property type="component" value="Chromosome"/>
</dbReference>
<dbReference type="STRING" id="1548547.BA177_13160"/>
<dbReference type="RefSeq" id="WP_068616932.1">
    <property type="nucleotide sequence ID" value="NZ_CP016268.1"/>
</dbReference>
<keyword evidence="2" id="KW-1185">Reference proteome</keyword>
<evidence type="ECO:0000313" key="2">
    <source>
        <dbReference type="Proteomes" id="UP000092695"/>
    </source>
</evidence>
<accession>A0A193LHQ4</accession>
<dbReference type="KEGG" id="woc:BA177_13160"/>
<evidence type="ECO:0008006" key="3">
    <source>
        <dbReference type="Google" id="ProtNLM"/>
    </source>
</evidence>
<dbReference type="SUPFAM" id="SSF51182">
    <property type="entry name" value="RmlC-like cupins"/>
    <property type="match status" value="1"/>
</dbReference>
<reference evidence="1 2" key="1">
    <citation type="submission" date="2016-06" db="EMBL/GenBank/DDBJ databases">
        <title>Complete genome sequence of a deep-branching marine Gamma Proteobacterium Woeseia oceani type strain XK5.</title>
        <authorList>
            <person name="Mu D."/>
            <person name="Du Z."/>
        </authorList>
    </citation>
    <scope>NUCLEOTIDE SEQUENCE [LARGE SCALE GENOMIC DNA]</scope>
    <source>
        <strain evidence="1 2">XK5</strain>
    </source>
</reference>
<dbReference type="AlphaFoldDB" id="A0A193LHQ4"/>
<proteinExistence type="predicted"/>
<dbReference type="Gene3D" id="2.60.120.10">
    <property type="entry name" value="Jelly Rolls"/>
    <property type="match status" value="1"/>
</dbReference>
<gene>
    <name evidence="1" type="ORF">BA177_13160</name>
</gene>
<dbReference type="InterPro" id="IPR011051">
    <property type="entry name" value="RmlC_Cupin_sf"/>
</dbReference>
<protein>
    <recommendedName>
        <fullName evidence="3">Cupin</fullName>
    </recommendedName>
</protein>